<proteinExistence type="predicted"/>
<name>A0A2M4C716_9DIPT</name>
<reference evidence="1" key="1">
    <citation type="submission" date="2018-01" db="EMBL/GenBank/DDBJ databases">
        <title>An insight into the sialome of Amazonian anophelines.</title>
        <authorList>
            <person name="Ribeiro J.M."/>
            <person name="Scarpassa V."/>
            <person name="Calvo E."/>
        </authorList>
    </citation>
    <scope>NUCLEOTIDE SEQUENCE</scope>
    <source>
        <tissue evidence="1">Salivary glands</tissue>
    </source>
</reference>
<protein>
    <submittedName>
        <fullName evidence="1">Putative secreted protein</fullName>
    </submittedName>
</protein>
<accession>A0A2M4C716</accession>
<dbReference type="EMBL" id="GGFJ01011959">
    <property type="protein sequence ID" value="MBW61100.1"/>
    <property type="molecule type" value="Transcribed_RNA"/>
</dbReference>
<sequence>MIFSWRIAIAVRRSTLLLSTAISLLRLLITTDAFASSSVEICKACFLVWHIFFSACSSASNSDLCFSSSFALFCISWSCRFISEIMFPDLDSRSCFRQSSFFVRSISSLMIAFRLRNLTFSSRVLS</sequence>
<dbReference type="AlphaFoldDB" id="A0A2M4C716"/>
<evidence type="ECO:0000313" key="1">
    <source>
        <dbReference type="EMBL" id="MBW61100.1"/>
    </source>
</evidence>
<organism evidence="1">
    <name type="scientific">Anopheles marajoara</name>
    <dbReference type="NCBI Taxonomy" id="58244"/>
    <lineage>
        <taxon>Eukaryota</taxon>
        <taxon>Metazoa</taxon>
        <taxon>Ecdysozoa</taxon>
        <taxon>Arthropoda</taxon>
        <taxon>Hexapoda</taxon>
        <taxon>Insecta</taxon>
        <taxon>Pterygota</taxon>
        <taxon>Neoptera</taxon>
        <taxon>Endopterygota</taxon>
        <taxon>Diptera</taxon>
        <taxon>Nematocera</taxon>
        <taxon>Culicoidea</taxon>
        <taxon>Culicidae</taxon>
        <taxon>Anophelinae</taxon>
        <taxon>Anopheles</taxon>
    </lineage>
</organism>